<comment type="caution">
    <text evidence="3">The sequence shown here is derived from an EMBL/GenBank/DDBJ whole genome shotgun (WGS) entry which is preliminary data.</text>
</comment>
<accession>A0ABU8LST4</accession>
<dbReference type="InterPro" id="IPR000601">
    <property type="entry name" value="PKD_dom"/>
</dbReference>
<feature type="region of interest" description="Disordered" evidence="1">
    <location>
        <begin position="42"/>
        <end position="77"/>
    </location>
</feature>
<reference evidence="3 4" key="1">
    <citation type="submission" date="2024-02" db="EMBL/GenBank/DDBJ databases">
        <authorList>
            <person name="Saticioglu I.B."/>
        </authorList>
    </citation>
    <scope>NUCLEOTIDE SEQUENCE [LARGE SCALE GENOMIC DNA]</scope>
    <source>
        <strain evidence="3 4">Mu-86</strain>
    </source>
</reference>
<sequence length="261" mass="26883">MALSVGLLATDFAEAIANNSPCDDATMWTCDLTSDNTQLDISASETVPGGGGSDGSDSSGGGGHNQSPGSPAPGDDEDIFIGCSTQYVLCNGQFTIVSLSDITLEDLASFRPPAPSLSGEPLGFGLLGAPTNRVAQAQSSEFAATILDMDVVVRFTPATYVFDNGDGSTTTSATGGASWESLGAPQFSPTDTSHTYLTTGNYPISLTVQFAPEVRLDTGTNWYRVPGTITAGAPTYSVQIVEARTALVDRTCDQDPDGPGC</sequence>
<evidence type="ECO:0000256" key="1">
    <source>
        <dbReference type="SAM" id="MobiDB-lite"/>
    </source>
</evidence>
<organism evidence="3 4">
    <name type="scientific">Microbacterium marmarense</name>
    <dbReference type="NCBI Taxonomy" id="3122051"/>
    <lineage>
        <taxon>Bacteria</taxon>
        <taxon>Bacillati</taxon>
        <taxon>Actinomycetota</taxon>
        <taxon>Actinomycetes</taxon>
        <taxon>Micrococcales</taxon>
        <taxon>Microbacteriaceae</taxon>
        <taxon>Microbacterium</taxon>
    </lineage>
</organism>
<dbReference type="RefSeq" id="WP_337337768.1">
    <property type="nucleotide sequence ID" value="NZ_JBBDGL010000002.1"/>
</dbReference>
<dbReference type="Gene3D" id="2.60.40.10">
    <property type="entry name" value="Immunoglobulins"/>
    <property type="match status" value="1"/>
</dbReference>
<dbReference type="Proteomes" id="UP001368654">
    <property type="component" value="Unassembled WGS sequence"/>
</dbReference>
<evidence type="ECO:0000313" key="4">
    <source>
        <dbReference type="Proteomes" id="UP001368654"/>
    </source>
</evidence>
<protein>
    <recommendedName>
        <fullName evidence="2">PKD domain-containing protein</fullName>
    </recommendedName>
</protein>
<proteinExistence type="predicted"/>
<dbReference type="PROSITE" id="PS50093">
    <property type="entry name" value="PKD"/>
    <property type="match status" value="1"/>
</dbReference>
<feature type="domain" description="PKD" evidence="2">
    <location>
        <begin position="156"/>
        <end position="208"/>
    </location>
</feature>
<keyword evidence="4" id="KW-1185">Reference proteome</keyword>
<dbReference type="EMBL" id="JBBDGL010000002">
    <property type="protein sequence ID" value="MEJ1155323.1"/>
    <property type="molecule type" value="Genomic_DNA"/>
</dbReference>
<gene>
    <name evidence="3" type="ORF">WDU96_06880</name>
</gene>
<feature type="compositionally biased region" description="Gly residues" evidence="1">
    <location>
        <begin position="48"/>
        <end position="64"/>
    </location>
</feature>
<name>A0ABU8LST4_9MICO</name>
<dbReference type="InterPro" id="IPR013783">
    <property type="entry name" value="Ig-like_fold"/>
</dbReference>
<evidence type="ECO:0000259" key="2">
    <source>
        <dbReference type="PROSITE" id="PS50093"/>
    </source>
</evidence>
<evidence type="ECO:0000313" key="3">
    <source>
        <dbReference type="EMBL" id="MEJ1155323.1"/>
    </source>
</evidence>